<feature type="region of interest" description="Disordered" evidence="1">
    <location>
        <begin position="1"/>
        <end position="43"/>
    </location>
</feature>
<comment type="caution">
    <text evidence="3">The sequence shown here is derived from an EMBL/GenBank/DDBJ whole genome shotgun (WGS) entry which is preliminary data.</text>
</comment>
<keyword evidence="4" id="KW-1185">Reference proteome</keyword>
<reference evidence="3" key="2">
    <citation type="submission" date="2020-09" db="EMBL/GenBank/DDBJ databases">
        <authorList>
            <person name="Sun Q."/>
            <person name="Zhou Y."/>
        </authorList>
    </citation>
    <scope>NUCLEOTIDE SEQUENCE</scope>
    <source>
        <strain evidence="3">CGMCC 4.7272</strain>
    </source>
</reference>
<feature type="compositionally biased region" description="Basic and acidic residues" evidence="1">
    <location>
        <begin position="10"/>
        <end position="30"/>
    </location>
</feature>
<proteinExistence type="predicted"/>
<protein>
    <recommendedName>
        <fullName evidence="2">eCIS core domain-containing protein</fullName>
    </recommendedName>
</protein>
<gene>
    <name evidence="3" type="ORF">GCM10012282_71100</name>
</gene>
<feature type="region of interest" description="Disordered" evidence="1">
    <location>
        <begin position="70"/>
        <end position="119"/>
    </location>
</feature>
<dbReference type="AlphaFoldDB" id="A0A917P6A2"/>
<accession>A0A917P6A2</accession>
<sequence>MEWVPWRQEGLVHEHTKNPRNDSAAPDRRSARLASVTDQEVRADTPMTPASALFLQTTVGNAAVARRIQQQRHVHHPSGGGRDTATGTDAEAEAAPVQRSSVHDVLRSPGRPLAEPVRTEMESRLAADFRAVRVHDGAPAARSAAEIGARAYTSGDHVVLGRGGSDDHTLAHELTHVIQQRQGPVAGTEIGSGLRVSSPSDRFERAAEANATEALRRPLPAPVARPFPGTGLVSLGGSRTDDHSPAPIQRAPTATTPAAPVATQVALTHLTADDLEGECGGFERRRQLSVHPPQQGVIVQEINRVFAVEQWDGQAWTALPSTAIDAYVTAKSSTVNATVGRYWELWEVDAQGNVSDGAEDTFGLPSIIPGRKRVNTTRGTYTITGDAVFYPTTAAPGTLGFTRGGAAPAGGLFSTTADPSGTITASGLTATGQPVRCRVDVSWDSSASDRYSVVTMT</sequence>
<evidence type="ECO:0000259" key="2">
    <source>
        <dbReference type="Pfam" id="PF13699"/>
    </source>
</evidence>
<feature type="compositionally biased region" description="Low complexity" evidence="1">
    <location>
        <begin position="83"/>
        <end position="95"/>
    </location>
</feature>
<dbReference type="Proteomes" id="UP000625682">
    <property type="component" value="Unassembled WGS sequence"/>
</dbReference>
<organism evidence="3 4">
    <name type="scientific">Streptomyces lacrimifluminis</name>
    <dbReference type="NCBI Taxonomy" id="1500077"/>
    <lineage>
        <taxon>Bacteria</taxon>
        <taxon>Bacillati</taxon>
        <taxon>Actinomycetota</taxon>
        <taxon>Actinomycetes</taxon>
        <taxon>Kitasatosporales</taxon>
        <taxon>Streptomycetaceae</taxon>
        <taxon>Streptomyces</taxon>
    </lineage>
</organism>
<dbReference type="Pfam" id="PF13699">
    <property type="entry name" value="eCIS_core"/>
    <property type="match status" value="1"/>
</dbReference>
<evidence type="ECO:0000256" key="1">
    <source>
        <dbReference type="SAM" id="MobiDB-lite"/>
    </source>
</evidence>
<evidence type="ECO:0000313" key="3">
    <source>
        <dbReference type="EMBL" id="GGJ63642.1"/>
    </source>
</evidence>
<dbReference type="InterPro" id="IPR025295">
    <property type="entry name" value="eCIS_core_dom"/>
</dbReference>
<feature type="domain" description="eCIS core" evidence="2">
    <location>
        <begin position="112"/>
        <end position="183"/>
    </location>
</feature>
<evidence type="ECO:0000313" key="4">
    <source>
        <dbReference type="Proteomes" id="UP000625682"/>
    </source>
</evidence>
<dbReference type="EMBL" id="BMMU01000036">
    <property type="protein sequence ID" value="GGJ63642.1"/>
    <property type="molecule type" value="Genomic_DNA"/>
</dbReference>
<reference evidence="3" key="1">
    <citation type="journal article" date="2014" name="Int. J. Syst. Evol. Microbiol.">
        <title>Complete genome sequence of Corynebacterium casei LMG S-19264T (=DSM 44701T), isolated from a smear-ripened cheese.</title>
        <authorList>
            <consortium name="US DOE Joint Genome Institute (JGI-PGF)"/>
            <person name="Walter F."/>
            <person name="Albersmeier A."/>
            <person name="Kalinowski J."/>
            <person name="Ruckert C."/>
        </authorList>
    </citation>
    <scope>NUCLEOTIDE SEQUENCE</scope>
    <source>
        <strain evidence="3">CGMCC 4.7272</strain>
    </source>
</reference>
<name>A0A917P6A2_9ACTN</name>